<evidence type="ECO:0000256" key="1">
    <source>
        <dbReference type="SAM" id="MobiDB-lite"/>
    </source>
</evidence>
<dbReference type="RefSeq" id="WP_064441493.1">
    <property type="nucleotide sequence ID" value="NZ_BDDI01000014.1"/>
</dbReference>
<organism evidence="4 5">
    <name type="scientific">Hoyosella altamirensis</name>
    <dbReference type="NCBI Taxonomy" id="616997"/>
    <lineage>
        <taxon>Bacteria</taxon>
        <taxon>Bacillati</taxon>
        <taxon>Actinomycetota</taxon>
        <taxon>Actinomycetes</taxon>
        <taxon>Mycobacteriales</taxon>
        <taxon>Hoyosellaceae</taxon>
        <taxon>Hoyosella</taxon>
    </lineage>
</organism>
<sequence length="456" mass="48475">MRSLSTQSLWLAAAVVAGGVVVPAAMPATASAAPCSGVTASSTESDEAEVEGTPLGRKPITADGPVGSEPQDELFSAQSASPASLVGMLTGPRSDNATVERFGISGTDLGIMWDNGESGAERQVLIAYGDTFGDCSLPGNEWRYNTLMRSGDTTLSDGMSVPDPLTEEDADYLQGGSPVTVDRPNFSKQIIDSLELAPTEITVIPTAGISVGTTQYINFMSVRQWGTPGQWTTNFSAIAVSEDNGETWEVDPGTIRFNQNSGISGATVIPGNQNFQMTAYVKRDGYVYTFGTPSGRSGAARVARVLEEDILELQKYDYWNGSSWVRADPGAARNVISAPVSEMSVQWNDYLGKYIAMYTNGVGSVVMRTASQPQGPWSSAQTIMTAIAWPGGLYAPYIHPWSSGNQLYFTVSRWSDYNVLFMRTTLSQDPPSGGGGSLSGPSAQNLDSGSLQSFPF</sequence>
<feature type="chain" id="PRO_5032598440" description="DUF4185 domain-containing protein" evidence="2">
    <location>
        <begin position="33"/>
        <end position="456"/>
    </location>
</feature>
<feature type="region of interest" description="Disordered" evidence="1">
    <location>
        <begin position="32"/>
        <end position="72"/>
    </location>
</feature>
<dbReference type="InterPro" id="IPR025442">
    <property type="entry name" value="DUF4185"/>
</dbReference>
<feature type="signal peptide" evidence="2">
    <location>
        <begin position="1"/>
        <end position="32"/>
    </location>
</feature>
<accession>A0A839RP25</accession>
<dbReference type="EMBL" id="JACHWS010000003">
    <property type="protein sequence ID" value="MBB3038752.1"/>
    <property type="molecule type" value="Genomic_DNA"/>
</dbReference>
<evidence type="ECO:0000313" key="4">
    <source>
        <dbReference type="EMBL" id="MBB3038752.1"/>
    </source>
</evidence>
<proteinExistence type="predicted"/>
<keyword evidence="2" id="KW-0732">Signal</keyword>
<feature type="domain" description="DUF4185" evidence="3">
    <location>
        <begin position="94"/>
        <end position="423"/>
    </location>
</feature>
<reference evidence="4 5" key="1">
    <citation type="submission" date="2020-08" db="EMBL/GenBank/DDBJ databases">
        <title>Sequencing the genomes of 1000 actinobacteria strains.</title>
        <authorList>
            <person name="Klenk H.-P."/>
        </authorList>
    </citation>
    <scope>NUCLEOTIDE SEQUENCE [LARGE SCALE GENOMIC DNA]</scope>
    <source>
        <strain evidence="4 5">DSM 45258</strain>
    </source>
</reference>
<feature type="compositionally biased region" description="Polar residues" evidence="1">
    <location>
        <begin position="443"/>
        <end position="456"/>
    </location>
</feature>
<feature type="region of interest" description="Disordered" evidence="1">
    <location>
        <begin position="430"/>
        <end position="456"/>
    </location>
</feature>
<comment type="caution">
    <text evidence="4">The sequence shown here is derived from an EMBL/GenBank/DDBJ whole genome shotgun (WGS) entry which is preliminary data.</text>
</comment>
<gene>
    <name evidence="4" type="ORF">FHU29_003221</name>
</gene>
<dbReference type="Pfam" id="PF13810">
    <property type="entry name" value="DUF4185"/>
    <property type="match status" value="1"/>
</dbReference>
<evidence type="ECO:0000313" key="5">
    <source>
        <dbReference type="Proteomes" id="UP000567922"/>
    </source>
</evidence>
<protein>
    <recommendedName>
        <fullName evidence="3">DUF4185 domain-containing protein</fullName>
    </recommendedName>
</protein>
<name>A0A839RP25_9ACTN</name>
<dbReference type="AlphaFoldDB" id="A0A839RP25"/>
<keyword evidence="5" id="KW-1185">Reference proteome</keyword>
<dbReference type="Proteomes" id="UP000567922">
    <property type="component" value="Unassembled WGS sequence"/>
</dbReference>
<evidence type="ECO:0000256" key="2">
    <source>
        <dbReference type="SAM" id="SignalP"/>
    </source>
</evidence>
<dbReference type="OrthoDB" id="284233at2"/>
<evidence type="ECO:0000259" key="3">
    <source>
        <dbReference type="Pfam" id="PF13810"/>
    </source>
</evidence>